<keyword evidence="2" id="KW-0813">Transport</keyword>
<protein>
    <submittedName>
        <fullName evidence="10">Putative general amino acid permease agp2</fullName>
    </submittedName>
</protein>
<dbReference type="EMBL" id="LAQI01000240">
    <property type="protein sequence ID" value="KKY14247.1"/>
    <property type="molecule type" value="Genomic_DNA"/>
</dbReference>
<evidence type="ECO:0000256" key="4">
    <source>
        <dbReference type="ARBA" id="ARBA00022970"/>
    </source>
</evidence>
<gene>
    <name evidence="10" type="ORF">UCDDS831_g08362</name>
</gene>
<reference evidence="10 11" key="1">
    <citation type="submission" date="2015-03" db="EMBL/GenBank/DDBJ databases">
        <authorList>
            <person name="Morales-Cruz A."/>
            <person name="Amrine K.C."/>
            <person name="Cantu D."/>
        </authorList>
    </citation>
    <scope>NUCLEOTIDE SEQUENCE [LARGE SCALE GENOMIC DNA]</scope>
    <source>
        <strain evidence="10">DS831</strain>
    </source>
</reference>
<dbReference type="PANTHER" id="PTHR43341">
    <property type="entry name" value="AMINO ACID PERMEASE"/>
    <property type="match status" value="1"/>
</dbReference>
<comment type="caution">
    <text evidence="10">The sequence shown here is derived from an EMBL/GenBank/DDBJ whole genome shotgun (WGS) entry which is preliminary data.</text>
</comment>
<feature type="transmembrane region" description="Helical" evidence="8">
    <location>
        <begin position="421"/>
        <end position="438"/>
    </location>
</feature>
<dbReference type="Pfam" id="PF05721">
    <property type="entry name" value="PhyH"/>
    <property type="match status" value="1"/>
</dbReference>
<keyword evidence="6 8" id="KW-0472">Membrane</keyword>
<keyword evidence="3 8" id="KW-0812">Transmembrane</keyword>
<dbReference type="Gene3D" id="2.60.120.620">
    <property type="entry name" value="q2cbj1_9rhob like domain"/>
    <property type="match status" value="1"/>
</dbReference>
<feature type="region of interest" description="Disordered" evidence="7">
    <location>
        <begin position="1"/>
        <end position="25"/>
    </location>
</feature>
<evidence type="ECO:0000256" key="5">
    <source>
        <dbReference type="ARBA" id="ARBA00022989"/>
    </source>
</evidence>
<name>A0A0G2DTE9_9PEZI</name>
<dbReference type="Proteomes" id="UP000034182">
    <property type="component" value="Unassembled WGS sequence"/>
</dbReference>
<evidence type="ECO:0000256" key="1">
    <source>
        <dbReference type="ARBA" id="ARBA00004141"/>
    </source>
</evidence>
<feature type="transmembrane region" description="Helical" evidence="8">
    <location>
        <begin position="51"/>
        <end position="71"/>
    </location>
</feature>
<organism evidence="10 11">
    <name type="scientific">Diplodia seriata</name>
    <dbReference type="NCBI Taxonomy" id="420778"/>
    <lineage>
        <taxon>Eukaryota</taxon>
        <taxon>Fungi</taxon>
        <taxon>Dikarya</taxon>
        <taxon>Ascomycota</taxon>
        <taxon>Pezizomycotina</taxon>
        <taxon>Dothideomycetes</taxon>
        <taxon>Dothideomycetes incertae sedis</taxon>
        <taxon>Botryosphaeriales</taxon>
        <taxon>Botryosphaeriaceae</taxon>
        <taxon>Diplodia</taxon>
    </lineage>
</organism>
<evidence type="ECO:0000256" key="7">
    <source>
        <dbReference type="SAM" id="MobiDB-lite"/>
    </source>
</evidence>
<feature type="transmembrane region" description="Helical" evidence="8">
    <location>
        <begin position="191"/>
        <end position="208"/>
    </location>
</feature>
<dbReference type="GO" id="GO:0015171">
    <property type="term" value="F:amino acid transmembrane transporter activity"/>
    <property type="evidence" value="ECO:0007669"/>
    <property type="project" value="TreeGrafter"/>
</dbReference>
<evidence type="ECO:0000256" key="2">
    <source>
        <dbReference type="ARBA" id="ARBA00022448"/>
    </source>
</evidence>
<feature type="transmembrane region" description="Helical" evidence="8">
    <location>
        <begin position="382"/>
        <end position="401"/>
    </location>
</feature>
<accession>A0A0G2DTE9</accession>
<dbReference type="Gene3D" id="1.20.1740.10">
    <property type="entry name" value="Amino acid/polyamine transporter I"/>
    <property type="match status" value="1"/>
</dbReference>
<feature type="transmembrane region" description="Helical" evidence="8">
    <location>
        <begin position="279"/>
        <end position="300"/>
    </location>
</feature>
<reference evidence="10 11" key="2">
    <citation type="submission" date="2015-05" db="EMBL/GenBank/DDBJ databases">
        <title>Distinctive expansion of gene families associated with plant cell wall degradation and secondary metabolism in the genomes of grapevine trunk pathogens.</title>
        <authorList>
            <person name="Lawrence D.P."/>
            <person name="Travadon R."/>
            <person name="Rolshausen P.E."/>
            <person name="Baumgartner K."/>
        </authorList>
    </citation>
    <scope>NUCLEOTIDE SEQUENCE [LARGE SCALE GENOMIC DNA]</scope>
    <source>
        <strain evidence="10">DS831</strain>
    </source>
</reference>
<keyword evidence="4" id="KW-0029">Amino-acid transport</keyword>
<evidence type="ECO:0000256" key="6">
    <source>
        <dbReference type="ARBA" id="ARBA00023136"/>
    </source>
</evidence>
<dbReference type="InterPro" id="IPR050524">
    <property type="entry name" value="APC_YAT"/>
</dbReference>
<feature type="transmembrane region" description="Helical" evidence="8">
    <location>
        <begin position="489"/>
        <end position="508"/>
    </location>
</feature>
<evidence type="ECO:0000256" key="8">
    <source>
        <dbReference type="SAM" id="Phobius"/>
    </source>
</evidence>
<evidence type="ECO:0000313" key="11">
    <source>
        <dbReference type="Proteomes" id="UP000034182"/>
    </source>
</evidence>
<evidence type="ECO:0000259" key="9">
    <source>
        <dbReference type="Pfam" id="PF00324"/>
    </source>
</evidence>
<feature type="transmembrane region" description="Helical" evidence="8">
    <location>
        <begin position="129"/>
        <end position="151"/>
    </location>
</feature>
<feature type="transmembrane region" description="Helical" evidence="8">
    <location>
        <begin position="337"/>
        <end position="356"/>
    </location>
</feature>
<dbReference type="FunFam" id="1.20.1740.10:FF:000006">
    <property type="entry name" value="General amino acid permease"/>
    <property type="match status" value="1"/>
</dbReference>
<sequence>MTAPSPPPHEKAVEKTSSPDVRDRKPSLEAVGVAENADQLHRRLSNRQIQWIAIGGSIGTALFVSIGYGLIEGGPGSLFIAFTLYSCMLGLVNSCLAEMAVFFPVTGSWMRMASKWVDEALGFTAGWNFYLYEAILIPFEISALNLVLAYWSDNIPLAAVIVACIVLYAIINLFAVRWYGEAEFWLSSGKLILIFMMFAFTFITMVGGNPQRDAYGFRYWRTPGSFAEYVTTGTLGRFEGFLGAFYQAAFTIVGPEYIGMVSGEAVYPRKTIKQAFKTVYWRFGCFFILGALCVGIVLPYNDPKINDLLGEGATGDAGASPYVIAMQNMGITILPDITNALLVTSIFSAGNSYVYAATRSLYALALDGHAPKFLRKVNRQGIPIWSFAVTMVFPFLSFLSLGSSASEGLKWLANLTQAAQMINYIIMCTVYLYFYRALKAQGYDRNSLPYKGWYQPYTAYFGLLFMIFTVTTYGYTVFLPGWWNTGTFFTYYAMIFVCIVLYGGYKLIKRTKVVQPHEADLVWERPMIDAMAVTEQLGLSPEQLQFFEENGYLLIPDAIPQETVAELLDESHRMLKEFPIDQHPMTKFSTGQGEKEHVGDDYFLESGDKIRFFFEEDAFNASGELTKPKDRAINKIGHYLHQLSPPFRAMSLSARNAAIARSLGFRDPRVLQSMVICKQPEIGGAVPPHQDSPFLYTDPPSAVGFWYALEDCTASNGCLSFAPGSHRTSPVRQRFVRLREAAKGAGGTGFVQNAGEAFPPAIREMREKGAVGLGDDTGIESEVEYKMGEVKAGTLVLIHGNVLHKSEKNLSEKSRFIYTFHCIEGENEYDRLNWLQPPEEGFSKLPGSA</sequence>
<dbReference type="PANTHER" id="PTHR43341:SF6">
    <property type="entry name" value="AMINO ACID TRANSPORTER (EUROFUNG)"/>
    <property type="match status" value="1"/>
</dbReference>
<evidence type="ECO:0000313" key="10">
    <source>
        <dbReference type="EMBL" id="KKY14247.1"/>
    </source>
</evidence>
<dbReference type="GO" id="GO:0016020">
    <property type="term" value="C:membrane"/>
    <property type="evidence" value="ECO:0007669"/>
    <property type="project" value="UniProtKB-SubCell"/>
</dbReference>
<dbReference type="Pfam" id="PF00324">
    <property type="entry name" value="AA_permease"/>
    <property type="match status" value="1"/>
</dbReference>
<comment type="subcellular location">
    <subcellularLocation>
        <location evidence="1">Membrane</location>
        <topology evidence="1">Multi-pass membrane protein</topology>
    </subcellularLocation>
</comment>
<dbReference type="SUPFAM" id="SSF51197">
    <property type="entry name" value="Clavaminate synthase-like"/>
    <property type="match status" value="1"/>
</dbReference>
<dbReference type="AlphaFoldDB" id="A0A0G2DTE9"/>
<keyword evidence="5 8" id="KW-1133">Transmembrane helix</keyword>
<evidence type="ECO:0000256" key="3">
    <source>
        <dbReference type="ARBA" id="ARBA00022692"/>
    </source>
</evidence>
<feature type="transmembrane region" description="Helical" evidence="8">
    <location>
        <begin position="244"/>
        <end position="267"/>
    </location>
</feature>
<proteinExistence type="predicted"/>
<dbReference type="InterPro" id="IPR004841">
    <property type="entry name" value="AA-permease/SLC12A_dom"/>
</dbReference>
<feature type="transmembrane region" description="Helical" evidence="8">
    <location>
        <begin position="157"/>
        <end position="179"/>
    </location>
</feature>
<feature type="domain" description="Amino acid permease/ SLC12A" evidence="9">
    <location>
        <begin position="49"/>
        <end position="515"/>
    </location>
</feature>
<feature type="transmembrane region" description="Helical" evidence="8">
    <location>
        <begin position="77"/>
        <end position="105"/>
    </location>
</feature>
<feature type="transmembrane region" description="Helical" evidence="8">
    <location>
        <begin position="459"/>
        <end position="483"/>
    </location>
</feature>
<dbReference type="InterPro" id="IPR008775">
    <property type="entry name" value="Phytyl_CoA_dOase-like"/>
</dbReference>